<organism evidence="3 4">
    <name type="scientific">Lactuca virosa</name>
    <dbReference type="NCBI Taxonomy" id="75947"/>
    <lineage>
        <taxon>Eukaryota</taxon>
        <taxon>Viridiplantae</taxon>
        <taxon>Streptophyta</taxon>
        <taxon>Embryophyta</taxon>
        <taxon>Tracheophyta</taxon>
        <taxon>Spermatophyta</taxon>
        <taxon>Magnoliopsida</taxon>
        <taxon>eudicotyledons</taxon>
        <taxon>Gunneridae</taxon>
        <taxon>Pentapetalae</taxon>
        <taxon>asterids</taxon>
        <taxon>campanulids</taxon>
        <taxon>Asterales</taxon>
        <taxon>Asteraceae</taxon>
        <taxon>Cichorioideae</taxon>
        <taxon>Cichorieae</taxon>
        <taxon>Lactucinae</taxon>
        <taxon>Lactuca</taxon>
    </lineage>
</organism>
<feature type="transmembrane region" description="Helical" evidence="1">
    <location>
        <begin position="90"/>
        <end position="112"/>
    </location>
</feature>
<feature type="signal peptide" evidence="2">
    <location>
        <begin position="1"/>
        <end position="19"/>
    </location>
</feature>
<comment type="caution">
    <text evidence="3">The sequence shown here is derived from an EMBL/GenBank/DDBJ whole genome shotgun (WGS) entry which is preliminary data.</text>
</comment>
<sequence>MTPRAITILTLLFFTTSRAQDRPLHGLDQNPLMALPPSAYEFFNPIQNPCQEQESNCSPLPLAATVESSLANESRAENEKHRGKFGSASIAAIISSFVFVVLLLAMGVYYVVTLTTRRANLSKKSTVIPSAQCT</sequence>
<keyword evidence="1" id="KW-0812">Transmembrane</keyword>
<accession>A0AAU9NJC1</accession>
<feature type="chain" id="PRO_5043336544" description="Transmembrane protein" evidence="2">
    <location>
        <begin position="20"/>
        <end position="134"/>
    </location>
</feature>
<dbReference type="PANTHER" id="PTHR35718:SF1">
    <property type="entry name" value="EXPRESSED PROTEIN"/>
    <property type="match status" value="1"/>
</dbReference>
<evidence type="ECO:0000313" key="3">
    <source>
        <dbReference type="EMBL" id="CAH1437944.1"/>
    </source>
</evidence>
<dbReference type="EMBL" id="CAKMRJ010004445">
    <property type="protein sequence ID" value="CAH1437944.1"/>
    <property type="molecule type" value="Genomic_DNA"/>
</dbReference>
<proteinExistence type="predicted"/>
<evidence type="ECO:0000256" key="1">
    <source>
        <dbReference type="SAM" id="Phobius"/>
    </source>
</evidence>
<keyword evidence="4" id="KW-1185">Reference proteome</keyword>
<keyword evidence="1" id="KW-0472">Membrane</keyword>
<dbReference type="AlphaFoldDB" id="A0AAU9NJC1"/>
<evidence type="ECO:0008006" key="5">
    <source>
        <dbReference type="Google" id="ProtNLM"/>
    </source>
</evidence>
<reference evidence="3 4" key="1">
    <citation type="submission" date="2022-01" db="EMBL/GenBank/DDBJ databases">
        <authorList>
            <person name="Xiong W."/>
            <person name="Schranz E."/>
        </authorList>
    </citation>
    <scope>NUCLEOTIDE SEQUENCE [LARGE SCALE GENOMIC DNA]</scope>
</reference>
<dbReference type="PANTHER" id="PTHR35718">
    <property type="entry name" value="EXPRESSED PROTEIN"/>
    <property type="match status" value="1"/>
</dbReference>
<evidence type="ECO:0000256" key="2">
    <source>
        <dbReference type="SAM" id="SignalP"/>
    </source>
</evidence>
<gene>
    <name evidence="3" type="ORF">LVIROSA_LOCUS24233</name>
</gene>
<protein>
    <recommendedName>
        <fullName evidence="5">Transmembrane protein</fullName>
    </recommendedName>
</protein>
<dbReference type="Proteomes" id="UP001157418">
    <property type="component" value="Unassembled WGS sequence"/>
</dbReference>
<name>A0AAU9NJC1_9ASTR</name>
<evidence type="ECO:0000313" key="4">
    <source>
        <dbReference type="Proteomes" id="UP001157418"/>
    </source>
</evidence>
<keyword evidence="1" id="KW-1133">Transmembrane helix</keyword>
<keyword evidence="2" id="KW-0732">Signal</keyword>